<evidence type="ECO:0000313" key="2">
    <source>
        <dbReference type="EMBL" id="SUD67466.1"/>
    </source>
</evidence>
<name>A0A379KJ86_PSEPU</name>
<dbReference type="Proteomes" id="UP000254602">
    <property type="component" value="Unassembled WGS sequence"/>
</dbReference>
<sequence>MDGVNGRGVYKSQVGTALTVRRVEESDLVDAQKIDSKTGNGEEKISSLAKQLSAAAERAALRDSQLSRSELADLAASILDRLGGLSYSLAKDFYDSQLPDTDNAELLARARQANDFASGKGSNPFKGFSREQLSLIIYDESGAFTVSERRAAMFEKTDQHNQWAQSISGKMNAEYQRTGRIDEGLHEILDFYNALPPIEVAEYGNYEADIMMQLSQHEVPQPEFDTSLIDMLAKEWKSARSDQAKALDSQSDAAFQGENGGGKA</sequence>
<accession>A0A379KJ86</accession>
<evidence type="ECO:0000256" key="1">
    <source>
        <dbReference type="SAM" id="MobiDB-lite"/>
    </source>
</evidence>
<feature type="region of interest" description="Disordered" evidence="1">
    <location>
        <begin position="242"/>
        <end position="264"/>
    </location>
</feature>
<dbReference type="AlphaFoldDB" id="A0A379KJ86"/>
<protein>
    <submittedName>
        <fullName evidence="2">Uncharacterized protein</fullName>
    </submittedName>
</protein>
<proteinExistence type="predicted"/>
<gene>
    <name evidence="2" type="ORF">NCTC7914_01555</name>
</gene>
<evidence type="ECO:0000313" key="3">
    <source>
        <dbReference type="Proteomes" id="UP000254602"/>
    </source>
</evidence>
<organism evidence="2 3">
    <name type="scientific">Pseudomonas putida</name>
    <name type="common">Arthrobacter siderocapsulatus</name>
    <dbReference type="NCBI Taxonomy" id="303"/>
    <lineage>
        <taxon>Bacteria</taxon>
        <taxon>Pseudomonadati</taxon>
        <taxon>Pseudomonadota</taxon>
        <taxon>Gammaproteobacteria</taxon>
        <taxon>Pseudomonadales</taxon>
        <taxon>Pseudomonadaceae</taxon>
        <taxon>Pseudomonas</taxon>
    </lineage>
</organism>
<dbReference type="EMBL" id="UGUY01000001">
    <property type="protein sequence ID" value="SUD67466.1"/>
    <property type="molecule type" value="Genomic_DNA"/>
</dbReference>
<dbReference type="RefSeq" id="WP_052750401.1">
    <property type="nucleotide sequence ID" value="NZ_JAVXZE010000005.1"/>
</dbReference>
<reference evidence="2 3" key="1">
    <citation type="submission" date="2018-06" db="EMBL/GenBank/DDBJ databases">
        <authorList>
            <consortium name="Pathogen Informatics"/>
            <person name="Doyle S."/>
        </authorList>
    </citation>
    <scope>NUCLEOTIDE SEQUENCE [LARGE SCALE GENOMIC DNA]</scope>
    <source>
        <strain evidence="2 3">NCTC7914</strain>
    </source>
</reference>